<evidence type="ECO:0000313" key="3">
    <source>
        <dbReference type="Proteomes" id="UP000286990"/>
    </source>
</evidence>
<dbReference type="Proteomes" id="UP000286990">
    <property type="component" value="Unassembled WGS sequence"/>
</dbReference>
<reference evidence="3" key="1">
    <citation type="submission" date="2018-08" db="EMBL/GenBank/DDBJ databases">
        <authorList>
            <person name="Khan S.A."/>
            <person name="J S.E."/>
        </authorList>
    </citation>
    <scope>NUCLEOTIDE SEQUENCE [LARGE SCALE GENOMIC DNA]</scope>
    <source>
        <strain evidence="3">PoM-212</strain>
    </source>
</reference>
<comment type="caution">
    <text evidence="2">The sequence shown here is derived from an EMBL/GenBank/DDBJ whole genome shotgun (WGS) entry which is preliminary data.</text>
</comment>
<dbReference type="AlphaFoldDB" id="A0A426RKR8"/>
<sequence>MKKLSNDIVLRPRFQLEILGNREQLLRKFIDSKKAPFLVNCLDNHIFIKYNKETTHFGSPQLHLEIDALDDRTSKIYGFFGPNPTLWTFFMFLHFVVATLFIIVGIWAYVSASLNKPYGLQVGFMVLLVVVWFALYTFGQLGKRKGKPQIQELYAFMMETLG</sequence>
<evidence type="ECO:0000313" key="2">
    <source>
        <dbReference type="EMBL" id="RRQ49542.1"/>
    </source>
</evidence>
<proteinExistence type="predicted"/>
<evidence type="ECO:0000256" key="1">
    <source>
        <dbReference type="SAM" id="Phobius"/>
    </source>
</evidence>
<name>A0A426RKR8_9FLAO</name>
<organism evidence="2 3">
    <name type="scientific">Maribacter algicola</name>
    <dbReference type="NCBI Taxonomy" id="2498892"/>
    <lineage>
        <taxon>Bacteria</taxon>
        <taxon>Pseudomonadati</taxon>
        <taxon>Bacteroidota</taxon>
        <taxon>Flavobacteriia</taxon>
        <taxon>Flavobacteriales</taxon>
        <taxon>Flavobacteriaceae</taxon>
        <taxon>Maribacter</taxon>
    </lineage>
</organism>
<feature type="transmembrane region" description="Helical" evidence="1">
    <location>
        <begin position="118"/>
        <end position="138"/>
    </location>
</feature>
<keyword evidence="1" id="KW-0472">Membrane</keyword>
<gene>
    <name evidence="2" type="ORF">DZC72_02755</name>
</gene>
<dbReference type="RefSeq" id="WP_125221365.1">
    <property type="nucleotide sequence ID" value="NZ_QUSX01000001.1"/>
</dbReference>
<keyword evidence="1" id="KW-1133">Transmembrane helix</keyword>
<accession>A0A426RKR8</accession>
<keyword evidence="1" id="KW-0812">Transmembrane</keyword>
<feature type="transmembrane region" description="Helical" evidence="1">
    <location>
        <begin position="86"/>
        <end position="112"/>
    </location>
</feature>
<dbReference type="EMBL" id="QUSX01000001">
    <property type="protein sequence ID" value="RRQ49542.1"/>
    <property type="molecule type" value="Genomic_DNA"/>
</dbReference>
<protein>
    <submittedName>
        <fullName evidence="2">GTP-binding protein</fullName>
    </submittedName>
</protein>
<reference evidence="3" key="2">
    <citation type="submission" date="2018-12" db="EMBL/GenBank/DDBJ databases">
        <title>Maribacter lutimaris sp. nov., isolated from marine sediment.</title>
        <authorList>
            <person name="Kim K.K."/>
        </authorList>
    </citation>
    <scope>NUCLEOTIDE SEQUENCE [LARGE SCALE GENOMIC DNA]</scope>
    <source>
        <strain evidence="3">PoM-212</strain>
    </source>
</reference>
<dbReference type="OrthoDB" id="1451346at2"/>
<keyword evidence="3" id="KW-1185">Reference proteome</keyword>